<proteinExistence type="predicted"/>
<comment type="caution">
    <text evidence="1">The sequence shown here is derived from an EMBL/GenBank/DDBJ whole genome shotgun (WGS) entry which is preliminary data.</text>
</comment>
<dbReference type="OrthoDB" id="414698at2759"/>
<sequence>MKLWFMGGAEVDADIVRRFGADCQALIEGQYDGWAAQGTPQATLAAIVIGDQLCRNAFRGTAKMYAADPRVLGWAKGLLASGGDAQLLPIQRPFVYLPLMHSEVLEDQEECIARYEKLAAECEARGLADVGKLAKEGTQYAKAHRDVVARWGRFPHRNAILGRDNTPDEAEGIAAGTIPKW</sequence>
<dbReference type="STRING" id="554055.A0A2P6V035"/>
<reference evidence="1 2" key="1">
    <citation type="journal article" date="2018" name="Plant J.">
        <title>Genome sequences of Chlorella sorokiniana UTEX 1602 and Micractinium conductrix SAG 241.80: implications to maltose excretion by a green alga.</title>
        <authorList>
            <person name="Arriola M.B."/>
            <person name="Velmurugan N."/>
            <person name="Zhang Y."/>
            <person name="Plunkett M.H."/>
            <person name="Hondzo H."/>
            <person name="Barney B.M."/>
        </authorList>
    </citation>
    <scope>NUCLEOTIDE SEQUENCE [LARGE SCALE GENOMIC DNA]</scope>
    <source>
        <strain evidence="1 2">SAG 241.80</strain>
    </source>
</reference>
<name>A0A2P6V035_9CHLO</name>
<dbReference type="InterPro" id="IPR010323">
    <property type="entry name" value="DUF924"/>
</dbReference>
<dbReference type="AlphaFoldDB" id="A0A2P6V035"/>
<dbReference type="Gene3D" id="1.20.58.320">
    <property type="entry name" value="TPR-like"/>
    <property type="match status" value="1"/>
</dbReference>
<protein>
    <submittedName>
        <fullName evidence="1">Uncharacterized protein</fullName>
    </submittedName>
</protein>
<evidence type="ECO:0000313" key="1">
    <source>
        <dbReference type="EMBL" id="PSC67458.1"/>
    </source>
</evidence>
<accession>A0A2P6V035</accession>
<dbReference type="Pfam" id="PF06041">
    <property type="entry name" value="DUF924"/>
    <property type="match status" value="1"/>
</dbReference>
<dbReference type="Proteomes" id="UP000239649">
    <property type="component" value="Unassembled WGS sequence"/>
</dbReference>
<dbReference type="InterPro" id="IPR011990">
    <property type="entry name" value="TPR-like_helical_dom_sf"/>
</dbReference>
<dbReference type="EMBL" id="LHPF02000058">
    <property type="protein sequence ID" value="PSC67458.1"/>
    <property type="molecule type" value="Genomic_DNA"/>
</dbReference>
<evidence type="ECO:0000313" key="2">
    <source>
        <dbReference type="Proteomes" id="UP000239649"/>
    </source>
</evidence>
<dbReference type="Gene3D" id="1.25.40.10">
    <property type="entry name" value="Tetratricopeptide repeat domain"/>
    <property type="match status" value="1"/>
</dbReference>
<dbReference type="SUPFAM" id="SSF48452">
    <property type="entry name" value="TPR-like"/>
    <property type="match status" value="1"/>
</dbReference>
<keyword evidence="2" id="KW-1185">Reference proteome</keyword>
<organism evidence="1 2">
    <name type="scientific">Micractinium conductrix</name>
    <dbReference type="NCBI Taxonomy" id="554055"/>
    <lineage>
        <taxon>Eukaryota</taxon>
        <taxon>Viridiplantae</taxon>
        <taxon>Chlorophyta</taxon>
        <taxon>core chlorophytes</taxon>
        <taxon>Trebouxiophyceae</taxon>
        <taxon>Chlorellales</taxon>
        <taxon>Chlorellaceae</taxon>
        <taxon>Chlorella clade</taxon>
        <taxon>Micractinium</taxon>
    </lineage>
</organism>
<gene>
    <name evidence="1" type="ORF">C2E20_8870</name>
</gene>